<organism evidence="4 5">
    <name type="scientific">Aegilops tauschii subsp. strangulata</name>
    <name type="common">Goatgrass</name>
    <dbReference type="NCBI Taxonomy" id="200361"/>
    <lineage>
        <taxon>Eukaryota</taxon>
        <taxon>Viridiplantae</taxon>
        <taxon>Streptophyta</taxon>
        <taxon>Embryophyta</taxon>
        <taxon>Tracheophyta</taxon>
        <taxon>Spermatophyta</taxon>
        <taxon>Magnoliopsida</taxon>
        <taxon>Liliopsida</taxon>
        <taxon>Poales</taxon>
        <taxon>Poaceae</taxon>
        <taxon>BOP clade</taxon>
        <taxon>Pooideae</taxon>
        <taxon>Triticodae</taxon>
        <taxon>Triticeae</taxon>
        <taxon>Triticinae</taxon>
        <taxon>Aegilops</taxon>
    </lineage>
</organism>
<dbReference type="GO" id="GO:0005506">
    <property type="term" value="F:iron ion binding"/>
    <property type="evidence" value="ECO:0007669"/>
    <property type="project" value="InterPro"/>
</dbReference>
<evidence type="ECO:0000313" key="5">
    <source>
        <dbReference type="Proteomes" id="UP000015105"/>
    </source>
</evidence>
<feature type="domain" description="IspG TIM-barrel" evidence="3">
    <location>
        <begin position="90"/>
        <end position="390"/>
    </location>
</feature>
<dbReference type="NCBIfam" id="TIGR00612">
    <property type="entry name" value="ispG_gcpE"/>
    <property type="match status" value="1"/>
</dbReference>
<dbReference type="InterPro" id="IPR058578">
    <property type="entry name" value="IspG_TIM"/>
</dbReference>
<reference evidence="4" key="3">
    <citation type="journal article" date="2017" name="Nature">
        <title>Genome sequence of the progenitor of the wheat D genome Aegilops tauschii.</title>
        <authorList>
            <person name="Luo M.C."/>
            <person name="Gu Y.Q."/>
            <person name="Puiu D."/>
            <person name="Wang H."/>
            <person name="Twardziok S.O."/>
            <person name="Deal K.R."/>
            <person name="Huo N."/>
            <person name="Zhu T."/>
            <person name="Wang L."/>
            <person name="Wang Y."/>
            <person name="McGuire P.E."/>
            <person name="Liu S."/>
            <person name="Long H."/>
            <person name="Ramasamy R.K."/>
            <person name="Rodriguez J.C."/>
            <person name="Van S.L."/>
            <person name="Yuan L."/>
            <person name="Wang Z."/>
            <person name="Xia Z."/>
            <person name="Xiao L."/>
            <person name="Anderson O.D."/>
            <person name="Ouyang S."/>
            <person name="Liang Y."/>
            <person name="Zimin A.V."/>
            <person name="Pertea G."/>
            <person name="Qi P."/>
            <person name="Bennetzen J.L."/>
            <person name="Dai X."/>
            <person name="Dawson M.W."/>
            <person name="Muller H.G."/>
            <person name="Kugler K."/>
            <person name="Rivarola-Duarte L."/>
            <person name="Spannagl M."/>
            <person name="Mayer K.F.X."/>
            <person name="Lu F.H."/>
            <person name="Bevan M.W."/>
            <person name="Leroy P."/>
            <person name="Li P."/>
            <person name="You F.M."/>
            <person name="Sun Q."/>
            <person name="Liu Z."/>
            <person name="Lyons E."/>
            <person name="Wicker T."/>
            <person name="Salzberg S.L."/>
            <person name="Devos K.M."/>
            <person name="Dvorak J."/>
        </authorList>
    </citation>
    <scope>NUCLEOTIDE SEQUENCE [LARGE SCALE GENOMIC DNA]</scope>
    <source>
        <strain evidence="4">cv. AL8/78</strain>
    </source>
</reference>
<sequence>MATGVAPAPLPHVKVRGGGIGFTKSVDFAKVLSVPGALRTASSRGRALVVWSSSTESDTMELEPASEGSPLLVPRQKYCESIHQTRRRKTRTVMVGNVALGSDHPMRIQTMTTSDTKDVAKTVEEVMRIADKGADFVRITVQGKKEADACFEIKNTLVQKNYNIPLVADIHFAPTVALRVAECFDKIRVNPGNFADRRAQFEKLEYTEDDYEKELEHIEKVKTLFILLLLLQSARTYHVSSYLHAAVISFQVFSPLVEKCKKYGRAMRIGTNHGSLSDRIMSYYGDSPRGMVESALEFARICRNLDFHNFVFSMKASNPVVMVQAYRLLVAEMYNLGWDYPLHLGVTEAGEGEDGRMKSAIGIGTLLMDGLGDTIRVSLTEPPEEEIDPCRRLANLGTQAANLQIGVVPFEEKHRRYFDFQRRSGQLPLQKEVSRKQSFTRSLKRMVPYFLQIALTTG</sequence>
<dbReference type="InterPro" id="IPR017178">
    <property type="entry name" value="IspG_atypical"/>
</dbReference>
<dbReference type="Gramene" id="AET6Gv20568700.33">
    <property type="protein sequence ID" value="AET6Gv20568700.33"/>
    <property type="gene ID" value="AET6Gv20568700"/>
</dbReference>
<accession>A0A453P1E8</accession>
<evidence type="ECO:0000256" key="2">
    <source>
        <dbReference type="ARBA" id="ARBA00022485"/>
    </source>
</evidence>
<keyword evidence="2" id="KW-0479">Metal-binding</keyword>
<reference evidence="5" key="1">
    <citation type="journal article" date="2014" name="Science">
        <title>Ancient hybridizations among the ancestral genomes of bread wheat.</title>
        <authorList>
            <consortium name="International Wheat Genome Sequencing Consortium,"/>
            <person name="Marcussen T."/>
            <person name="Sandve S.R."/>
            <person name="Heier L."/>
            <person name="Spannagl M."/>
            <person name="Pfeifer M."/>
            <person name="Jakobsen K.S."/>
            <person name="Wulff B.B."/>
            <person name="Steuernagel B."/>
            <person name="Mayer K.F."/>
            <person name="Olsen O.A."/>
        </authorList>
    </citation>
    <scope>NUCLEOTIDE SEQUENCE [LARGE SCALE GENOMIC DNA]</scope>
    <source>
        <strain evidence="5">cv. AL8/78</strain>
    </source>
</reference>
<dbReference type="Proteomes" id="UP000015105">
    <property type="component" value="Chromosome 6D"/>
</dbReference>
<dbReference type="GO" id="GO:0046429">
    <property type="term" value="F:4-hydroxy-3-methylbut-2-en-1-yl diphosphate synthase activity (ferredoxin)"/>
    <property type="evidence" value="ECO:0007669"/>
    <property type="project" value="InterPro"/>
</dbReference>
<dbReference type="PANTHER" id="PTHR30454">
    <property type="entry name" value="4-HYDROXY-3-METHYLBUT-2-EN-1-YL DIPHOSPHATE SYNTHASE"/>
    <property type="match status" value="1"/>
</dbReference>
<proteinExistence type="inferred from homology"/>
<dbReference type="PANTHER" id="PTHR30454:SF0">
    <property type="entry name" value="4-HYDROXY-3-METHYLBUT-2-EN-1-YL DIPHOSPHATE SYNTHASE (FERREDOXIN), CHLOROPLASTIC"/>
    <property type="match status" value="1"/>
</dbReference>
<protein>
    <recommendedName>
        <fullName evidence="3">IspG TIM-barrel domain-containing protein</fullName>
    </recommendedName>
</protein>
<dbReference type="Gene3D" id="3.20.20.20">
    <property type="entry name" value="Dihydropteroate synthase-like"/>
    <property type="match status" value="1"/>
</dbReference>
<name>A0A453P1E8_AEGTS</name>
<dbReference type="GO" id="GO:0016114">
    <property type="term" value="P:terpenoid biosynthetic process"/>
    <property type="evidence" value="ECO:0007669"/>
    <property type="project" value="InterPro"/>
</dbReference>
<dbReference type="PIRSF" id="PIRSF037336">
    <property type="entry name" value="IspG_like"/>
    <property type="match status" value="1"/>
</dbReference>
<evidence type="ECO:0000256" key="1">
    <source>
        <dbReference type="ARBA" id="ARBA00001966"/>
    </source>
</evidence>
<keyword evidence="2" id="KW-0408">Iron</keyword>
<dbReference type="GO" id="GO:0019288">
    <property type="term" value="P:isopentenyl diphosphate biosynthetic process, methylerythritol 4-phosphate pathway"/>
    <property type="evidence" value="ECO:0007669"/>
    <property type="project" value="TreeGrafter"/>
</dbReference>
<dbReference type="InterPro" id="IPR004588">
    <property type="entry name" value="IspG_bac-typ"/>
</dbReference>
<dbReference type="GO" id="GO:0009507">
    <property type="term" value="C:chloroplast"/>
    <property type="evidence" value="ECO:0007669"/>
    <property type="project" value="TreeGrafter"/>
</dbReference>
<reference evidence="5" key="2">
    <citation type="journal article" date="2017" name="Nat. Plants">
        <title>The Aegilops tauschii genome reveals multiple impacts of transposons.</title>
        <authorList>
            <person name="Zhao G."/>
            <person name="Zou C."/>
            <person name="Li K."/>
            <person name="Wang K."/>
            <person name="Li T."/>
            <person name="Gao L."/>
            <person name="Zhang X."/>
            <person name="Wang H."/>
            <person name="Yang Z."/>
            <person name="Liu X."/>
            <person name="Jiang W."/>
            <person name="Mao L."/>
            <person name="Kong X."/>
            <person name="Jiao Y."/>
            <person name="Jia J."/>
        </authorList>
    </citation>
    <scope>NUCLEOTIDE SEQUENCE [LARGE SCALE GENOMIC DNA]</scope>
    <source>
        <strain evidence="5">cv. AL8/78</strain>
    </source>
</reference>
<dbReference type="HAMAP" id="MF_00159">
    <property type="entry name" value="IspG"/>
    <property type="match status" value="1"/>
</dbReference>
<dbReference type="EnsemblPlants" id="AET6Gv20568700.33">
    <property type="protein sequence ID" value="AET6Gv20568700.33"/>
    <property type="gene ID" value="AET6Gv20568700"/>
</dbReference>
<dbReference type="InterPro" id="IPR011005">
    <property type="entry name" value="Dihydropteroate_synth-like_sf"/>
</dbReference>
<dbReference type="GO" id="GO:0051539">
    <property type="term" value="F:4 iron, 4 sulfur cluster binding"/>
    <property type="evidence" value="ECO:0007669"/>
    <property type="project" value="UniProtKB-KW"/>
</dbReference>
<reference evidence="4" key="4">
    <citation type="submission" date="2019-03" db="UniProtKB">
        <authorList>
            <consortium name="EnsemblPlants"/>
        </authorList>
    </citation>
    <scope>IDENTIFICATION</scope>
</reference>
<evidence type="ECO:0000313" key="4">
    <source>
        <dbReference type="EnsemblPlants" id="AET6Gv20568700.33"/>
    </source>
</evidence>
<dbReference type="AlphaFoldDB" id="A0A453P1E8"/>
<keyword evidence="2" id="KW-0004">4Fe-4S</keyword>
<dbReference type="Pfam" id="PF04551">
    <property type="entry name" value="GcpE"/>
    <property type="match status" value="1"/>
</dbReference>
<comment type="cofactor">
    <cofactor evidence="1">
        <name>[4Fe-4S] cluster</name>
        <dbReference type="ChEBI" id="CHEBI:49883"/>
    </cofactor>
</comment>
<evidence type="ECO:0000259" key="3">
    <source>
        <dbReference type="Pfam" id="PF04551"/>
    </source>
</evidence>
<keyword evidence="2" id="KW-0411">Iron-sulfur</keyword>
<keyword evidence="5" id="KW-1185">Reference proteome</keyword>
<reference evidence="4" key="5">
    <citation type="journal article" date="2021" name="G3 (Bethesda)">
        <title>Aegilops tauschii genome assembly Aet v5.0 features greater sequence contiguity and improved annotation.</title>
        <authorList>
            <person name="Wang L."/>
            <person name="Zhu T."/>
            <person name="Rodriguez J.C."/>
            <person name="Deal K.R."/>
            <person name="Dubcovsky J."/>
            <person name="McGuire P.E."/>
            <person name="Lux T."/>
            <person name="Spannagl M."/>
            <person name="Mayer K.F.X."/>
            <person name="Baldrich P."/>
            <person name="Meyers B.C."/>
            <person name="Huo N."/>
            <person name="Gu Y.Q."/>
            <person name="Zhou H."/>
            <person name="Devos K.M."/>
            <person name="Bennetzen J.L."/>
            <person name="Unver T."/>
            <person name="Budak H."/>
            <person name="Gulick P.J."/>
            <person name="Galiba G."/>
            <person name="Kalapos B."/>
            <person name="Nelson D.R."/>
            <person name="Li P."/>
            <person name="You F.M."/>
            <person name="Luo M.C."/>
            <person name="Dvorak J."/>
        </authorList>
    </citation>
    <scope>NUCLEOTIDE SEQUENCE [LARGE SCALE GENOMIC DNA]</scope>
    <source>
        <strain evidence="4">cv. AL8/78</strain>
    </source>
</reference>